<dbReference type="PANTHER" id="PTHR36333">
    <property type="entry name" value="DIMETHYLALLYL, ADENOSINE TRNA METHYLTHIOTRANSFERASE"/>
    <property type="match status" value="1"/>
</dbReference>
<keyword evidence="1" id="KW-0175">Coiled coil</keyword>
<protein>
    <submittedName>
        <fullName evidence="2">Uncharacterized protein</fullName>
    </submittedName>
</protein>
<organism evidence="2 3">
    <name type="scientific">Saponaria officinalis</name>
    <name type="common">Common soapwort</name>
    <name type="synonym">Lychnis saponaria</name>
    <dbReference type="NCBI Taxonomy" id="3572"/>
    <lineage>
        <taxon>Eukaryota</taxon>
        <taxon>Viridiplantae</taxon>
        <taxon>Streptophyta</taxon>
        <taxon>Embryophyta</taxon>
        <taxon>Tracheophyta</taxon>
        <taxon>Spermatophyta</taxon>
        <taxon>Magnoliopsida</taxon>
        <taxon>eudicotyledons</taxon>
        <taxon>Gunneridae</taxon>
        <taxon>Pentapetalae</taxon>
        <taxon>Caryophyllales</taxon>
        <taxon>Caryophyllaceae</taxon>
        <taxon>Caryophylleae</taxon>
        <taxon>Saponaria</taxon>
    </lineage>
</organism>
<proteinExistence type="predicted"/>
<gene>
    <name evidence="2" type="ORF">RND81_09G235800</name>
</gene>
<reference evidence="2" key="1">
    <citation type="submission" date="2024-03" db="EMBL/GenBank/DDBJ databases">
        <title>WGS assembly of Saponaria officinalis var. Norfolk2.</title>
        <authorList>
            <person name="Jenkins J."/>
            <person name="Shu S."/>
            <person name="Grimwood J."/>
            <person name="Barry K."/>
            <person name="Goodstein D."/>
            <person name="Schmutz J."/>
            <person name="Leebens-Mack J."/>
            <person name="Osbourn A."/>
        </authorList>
    </citation>
    <scope>NUCLEOTIDE SEQUENCE [LARGE SCALE GENOMIC DNA]</scope>
    <source>
        <strain evidence="2">JIC</strain>
    </source>
</reference>
<sequence>MYHHECILKIEMEDRLIELEALQKALLEETEVYAKMQNELVKAKQNLTMIFTSKDIKTTLMEMVELNELIRSLLTLLDENIASAHRSNQVCVALIVYC</sequence>
<comment type="caution">
    <text evidence="2">The sequence shown here is derived from an EMBL/GenBank/DDBJ whole genome shotgun (WGS) entry which is preliminary data.</text>
</comment>
<feature type="coiled-coil region" evidence="1">
    <location>
        <begin position="9"/>
        <end position="46"/>
    </location>
</feature>
<name>A0AAW1IQA5_SAPOF</name>
<accession>A0AAW1IQA5</accession>
<dbReference type="PANTHER" id="PTHR36333:SF1">
    <property type="entry name" value="DIMETHYLALLYL, ADENOSINE TRNA METHYLTHIOTRANSFERASE"/>
    <property type="match status" value="1"/>
</dbReference>
<evidence type="ECO:0000256" key="1">
    <source>
        <dbReference type="SAM" id="Coils"/>
    </source>
</evidence>
<keyword evidence="3" id="KW-1185">Reference proteome</keyword>
<dbReference type="GO" id="GO:0009570">
    <property type="term" value="C:chloroplast stroma"/>
    <property type="evidence" value="ECO:0007669"/>
    <property type="project" value="TreeGrafter"/>
</dbReference>
<evidence type="ECO:0000313" key="3">
    <source>
        <dbReference type="Proteomes" id="UP001443914"/>
    </source>
</evidence>
<evidence type="ECO:0000313" key="2">
    <source>
        <dbReference type="EMBL" id="KAK9692020.1"/>
    </source>
</evidence>
<dbReference type="EMBL" id="JBDFQZ010000009">
    <property type="protein sequence ID" value="KAK9692020.1"/>
    <property type="molecule type" value="Genomic_DNA"/>
</dbReference>
<dbReference type="Proteomes" id="UP001443914">
    <property type="component" value="Unassembled WGS sequence"/>
</dbReference>
<dbReference type="AlphaFoldDB" id="A0AAW1IQA5"/>